<accession>A0ABM8W2V1</accession>
<dbReference type="EMBL" id="CAJVQB010000860">
    <property type="protein sequence ID" value="CAG8510611.1"/>
    <property type="molecule type" value="Genomic_DNA"/>
</dbReference>
<organism evidence="1 2">
    <name type="scientific">Gigaspora margarita</name>
    <dbReference type="NCBI Taxonomy" id="4874"/>
    <lineage>
        <taxon>Eukaryota</taxon>
        <taxon>Fungi</taxon>
        <taxon>Fungi incertae sedis</taxon>
        <taxon>Mucoromycota</taxon>
        <taxon>Glomeromycotina</taxon>
        <taxon>Glomeromycetes</taxon>
        <taxon>Diversisporales</taxon>
        <taxon>Gigasporaceae</taxon>
        <taxon>Gigaspora</taxon>
    </lineage>
</organism>
<dbReference type="Proteomes" id="UP000789901">
    <property type="component" value="Unassembled WGS sequence"/>
</dbReference>
<gene>
    <name evidence="1" type="ORF">GMARGA_LOCUS2663</name>
</gene>
<sequence length="92" mass="10739">MHLAELNFKDELNVTTRAQEILGPKHNSSTKIIKKQNKKKVRATIAKFKRGETVNDDKERDYVDIFVRAAIAKFKRGETVNDDKERDYVDIF</sequence>
<keyword evidence="2" id="KW-1185">Reference proteome</keyword>
<protein>
    <submittedName>
        <fullName evidence="1">7745_t:CDS:1</fullName>
    </submittedName>
</protein>
<evidence type="ECO:0000313" key="2">
    <source>
        <dbReference type="Proteomes" id="UP000789901"/>
    </source>
</evidence>
<proteinExistence type="predicted"/>
<feature type="non-terminal residue" evidence="1">
    <location>
        <position position="92"/>
    </location>
</feature>
<evidence type="ECO:0000313" key="1">
    <source>
        <dbReference type="EMBL" id="CAG8510611.1"/>
    </source>
</evidence>
<comment type="caution">
    <text evidence="1">The sequence shown here is derived from an EMBL/GenBank/DDBJ whole genome shotgun (WGS) entry which is preliminary data.</text>
</comment>
<reference evidence="1 2" key="1">
    <citation type="submission" date="2021-06" db="EMBL/GenBank/DDBJ databases">
        <authorList>
            <person name="Kallberg Y."/>
            <person name="Tangrot J."/>
            <person name="Rosling A."/>
        </authorList>
    </citation>
    <scope>NUCLEOTIDE SEQUENCE [LARGE SCALE GENOMIC DNA]</scope>
    <source>
        <strain evidence="1 2">120-4 pot B 10/14</strain>
    </source>
</reference>
<name>A0ABM8W2V1_GIGMA</name>